<comment type="caution">
    <text evidence="2">The sequence shown here is derived from an EMBL/GenBank/DDBJ whole genome shotgun (WGS) entry which is preliminary data.</text>
</comment>
<proteinExistence type="predicted"/>
<dbReference type="RefSeq" id="WP_104030897.1">
    <property type="nucleotide sequence ID" value="NZ_PRKQ01000003.1"/>
</dbReference>
<gene>
    <name evidence="2" type="ORF">C4A77_04445</name>
</gene>
<organism evidence="2 3">
    <name type="scientific">Brevibacillus laterosporus</name>
    <name type="common">Bacillus laterosporus</name>
    <dbReference type="NCBI Taxonomy" id="1465"/>
    <lineage>
        <taxon>Bacteria</taxon>
        <taxon>Bacillati</taxon>
        <taxon>Bacillota</taxon>
        <taxon>Bacilli</taxon>
        <taxon>Bacillales</taxon>
        <taxon>Paenibacillaceae</taxon>
        <taxon>Brevibacillus</taxon>
    </lineage>
</organism>
<evidence type="ECO:0000313" key="3">
    <source>
        <dbReference type="Proteomes" id="UP000239759"/>
    </source>
</evidence>
<accession>A0AAP8QH46</accession>
<name>A0AAP8QH46_BRELA</name>
<dbReference type="EMBL" id="PRKQ01000003">
    <property type="protein sequence ID" value="PPB10880.1"/>
    <property type="molecule type" value="Genomic_DNA"/>
</dbReference>
<feature type="compositionally biased region" description="Basic and acidic residues" evidence="1">
    <location>
        <begin position="41"/>
        <end position="63"/>
    </location>
</feature>
<protein>
    <recommendedName>
        <fullName evidence="4">rRNA biogenesis protein rrp5</fullName>
    </recommendedName>
</protein>
<evidence type="ECO:0000256" key="1">
    <source>
        <dbReference type="SAM" id="MobiDB-lite"/>
    </source>
</evidence>
<evidence type="ECO:0008006" key="4">
    <source>
        <dbReference type="Google" id="ProtNLM"/>
    </source>
</evidence>
<feature type="region of interest" description="Disordered" evidence="1">
    <location>
        <begin position="35"/>
        <end position="65"/>
    </location>
</feature>
<dbReference type="Proteomes" id="UP000239759">
    <property type="component" value="Unassembled WGS sequence"/>
</dbReference>
<dbReference type="AlphaFoldDB" id="A0AAP8QH46"/>
<evidence type="ECO:0000313" key="2">
    <source>
        <dbReference type="EMBL" id="PPB10880.1"/>
    </source>
</evidence>
<sequence length="121" mass="12755">MNITVTISAPELANAIQTLAQALSTGSTAEVIPFKVPTESATDKKEKPTAERKAAKEEAKEGGAEEQIVSLETVRAKLAALSKSGKQTEVKALIASFDASKLTNIPAERYGELLAKAEAIE</sequence>
<reference evidence="2 3" key="1">
    <citation type="submission" date="2018-02" db="EMBL/GenBank/DDBJ databases">
        <title>Comparative analysis of genomes of three Brevibacillus laterosporus strains producers of potent antimicrobials isolated from silage.</title>
        <authorList>
            <person name="Kojic M."/>
            <person name="Miljkovic M."/>
            <person name="Studholme D."/>
            <person name="Filipic B."/>
        </authorList>
    </citation>
    <scope>NUCLEOTIDE SEQUENCE [LARGE SCALE GENOMIC DNA]</scope>
    <source>
        <strain evidence="2 3">BGSP11</strain>
    </source>
</reference>